<dbReference type="EMBL" id="LK032123">
    <property type="protein sequence ID" value="CDY21658.1"/>
    <property type="molecule type" value="Genomic_DNA"/>
</dbReference>
<dbReference type="Gramene" id="CDY21658">
    <property type="protein sequence ID" value="CDY21658"/>
    <property type="gene ID" value="GSBRNA2T00016143001"/>
</dbReference>
<name>A0A078GAD5_BRANA</name>
<dbReference type="AlphaFoldDB" id="A0A078GAD5"/>
<dbReference type="EMBL" id="HG994363">
    <property type="protein sequence ID" value="CAF2050160.1"/>
    <property type="molecule type" value="Genomic_DNA"/>
</dbReference>
<keyword evidence="3" id="KW-1185">Reference proteome</keyword>
<dbReference type="Proteomes" id="UP000028999">
    <property type="component" value="Unassembled WGS sequence"/>
</dbReference>
<gene>
    <name evidence="2" type="primary">BnaA09g44090D</name>
    <name evidence="1" type="ORF">DARMORV10_A09P59250.1</name>
    <name evidence="2" type="ORF">GSBRNA2T00016143001</name>
</gene>
<evidence type="ECO:0000313" key="1">
    <source>
        <dbReference type="EMBL" id="CAF2050160.1"/>
    </source>
</evidence>
<organism evidence="2 3">
    <name type="scientific">Brassica napus</name>
    <name type="common">Rape</name>
    <dbReference type="NCBI Taxonomy" id="3708"/>
    <lineage>
        <taxon>Eukaryota</taxon>
        <taxon>Viridiplantae</taxon>
        <taxon>Streptophyta</taxon>
        <taxon>Embryophyta</taxon>
        <taxon>Tracheophyta</taxon>
        <taxon>Spermatophyta</taxon>
        <taxon>Magnoliopsida</taxon>
        <taxon>eudicotyledons</taxon>
        <taxon>Gunneridae</taxon>
        <taxon>Pentapetalae</taxon>
        <taxon>rosids</taxon>
        <taxon>malvids</taxon>
        <taxon>Brassicales</taxon>
        <taxon>Brassicaceae</taxon>
        <taxon>Brassiceae</taxon>
        <taxon>Brassica</taxon>
    </lineage>
</organism>
<dbReference type="Proteomes" id="UP001295469">
    <property type="component" value="Chromosome A09"/>
</dbReference>
<sequence>MFTQTNLFFLYIYADTKLLYALRYCNPKRERNISYIIQKLSDPARAHQLKLEVIAKALKMARNRHGS</sequence>
<dbReference type="PaxDb" id="3708-A0A078GAD5"/>
<proteinExistence type="predicted"/>
<evidence type="ECO:0000313" key="3">
    <source>
        <dbReference type="Proteomes" id="UP000028999"/>
    </source>
</evidence>
<accession>A0A078GAD5</accession>
<reference evidence="2" key="2">
    <citation type="submission" date="2014-06" db="EMBL/GenBank/DDBJ databases">
        <authorList>
            <person name="Genoscope - CEA"/>
        </authorList>
    </citation>
    <scope>NUCLEOTIDE SEQUENCE</scope>
</reference>
<protein>
    <submittedName>
        <fullName evidence="1">(rape) hypothetical protein</fullName>
    </submittedName>
    <submittedName>
        <fullName evidence="2">BnaA09g44090D protein</fullName>
    </submittedName>
</protein>
<evidence type="ECO:0000313" key="2">
    <source>
        <dbReference type="EMBL" id="CDY21658.1"/>
    </source>
</evidence>
<reference evidence="1" key="3">
    <citation type="submission" date="2021-01" db="EMBL/GenBank/DDBJ databases">
        <authorList>
            <consortium name="Genoscope - CEA"/>
            <person name="William W."/>
        </authorList>
    </citation>
    <scope>NUCLEOTIDE SEQUENCE</scope>
</reference>
<reference evidence="2 3" key="1">
    <citation type="journal article" date="2014" name="Science">
        <title>Plant genetics. Early allopolyploid evolution in the post-Neolithic Brassica napus oilseed genome.</title>
        <authorList>
            <person name="Chalhoub B."/>
            <person name="Denoeud F."/>
            <person name="Liu S."/>
            <person name="Parkin I.A."/>
            <person name="Tang H."/>
            <person name="Wang X."/>
            <person name="Chiquet J."/>
            <person name="Belcram H."/>
            <person name="Tong C."/>
            <person name="Samans B."/>
            <person name="Correa M."/>
            <person name="Da Silva C."/>
            <person name="Just J."/>
            <person name="Falentin C."/>
            <person name="Koh C.S."/>
            <person name="Le Clainche I."/>
            <person name="Bernard M."/>
            <person name="Bento P."/>
            <person name="Noel B."/>
            <person name="Labadie K."/>
            <person name="Alberti A."/>
            <person name="Charles M."/>
            <person name="Arnaud D."/>
            <person name="Guo H."/>
            <person name="Daviaud C."/>
            <person name="Alamery S."/>
            <person name="Jabbari K."/>
            <person name="Zhao M."/>
            <person name="Edger P.P."/>
            <person name="Chelaifa H."/>
            <person name="Tack D."/>
            <person name="Lassalle G."/>
            <person name="Mestiri I."/>
            <person name="Schnel N."/>
            <person name="Le Paslier M.C."/>
            <person name="Fan G."/>
            <person name="Renault V."/>
            <person name="Bayer P.E."/>
            <person name="Golicz A.A."/>
            <person name="Manoli S."/>
            <person name="Lee T.H."/>
            <person name="Thi V.H."/>
            <person name="Chalabi S."/>
            <person name="Hu Q."/>
            <person name="Fan C."/>
            <person name="Tollenaere R."/>
            <person name="Lu Y."/>
            <person name="Battail C."/>
            <person name="Shen J."/>
            <person name="Sidebottom C.H."/>
            <person name="Wang X."/>
            <person name="Canaguier A."/>
            <person name="Chauveau A."/>
            <person name="Berard A."/>
            <person name="Deniot G."/>
            <person name="Guan M."/>
            <person name="Liu Z."/>
            <person name="Sun F."/>
            <person name="Lim Y.P."/>
            <person name="Lyons E."/>
            <person name="Town C.D."/>
            <person name="Bancroft I."/>
            <person name="Wang X."/>
            <person name="Meng J."/>
            <person name="Ma J."/>
            <person name="Pires J.C."/>
            <person name="King G.J."/>
            <person name="Brunel D."/>
            <person name="Delourme R."/>
            <person name="Renard M."/>
            <person name="Aury J.M."/>
            <person name="Adams K.L."/>
            <person name="Batley J."/>
            <person name="Snowdon R.J."/>
            <person name="Tost J."/>
            <person name="Edwards D."/>
            <person name="Zhou Y."/>
            <person name="Hua W."/>
            <person name="Sharpe A.G."/>
            <person name="Paterson A.H."/>
            <person name="Guan C."/>
            <person name="Wincker P."/>
        </authorList>
    </citation>
    <scope>NUCLEOTIDE SEQUENCE [LARGE SCALE GENOMIC DNA]</scope>
    <source>
        <strain evidence="3">cv. Darmor-bzh</strain>
    </source>
</reference>